<keyword evidence="1" id="KW-0175">Coiled coil</keyword>
<evidence type="ECO:0000313" key="4">
    <source>
        <dbReference type="Proteomes" id="UP001151760"/>
    </source>
</evidence>
<feature type="coiled-coil region" evidence="1">
    <location>
        <begin position="86"/>
        <end position="113"/>
    </location>
</feature>
<keyword evidence="2" id="KW-1133">Transmembrane helix</keyword>
<evidence type="ECO:0000313" key="3">
    <source>
        <dbReference type="EMBL" id="GJT34230.1"/>
    </source>
</evidence>
<keyword evidence="2" id="KW-0472">Membrane</keyword>
<gene>
    <name evidence="3" type="ORF">Tco_0924649</name>
</gene>
<organism evidence="3 4">
    <name type="scientific">Tanacetum coccineum</name>
    <dbReference type="NCBI Taxonomy" id="301880"/>
    <lineage>
        <taxon>Eukaryota</taxon>
        <taxon>Viridiplantae</taxon>
        <taxon>Streptophyta</taxon>
        <taxon>Embryophyta</taxon>
        <taxon>Tracheophyta</taxon>
        <taxon>Spermatophyta</taxon>
        <taxon>Magnoliopsida</taxon>
        <taxon>eudicotyledons</taxon>
        <taxon>Gunneridae</taxon>
        <taxon>Pentapetalae</taxon>
        <taxon>asterids</taxon>
        <taxon>campanulids</taxon>
        <taxon>Asterales</taxon>
        <taxon>Asteraceae</taxon>
        <taxon>Asteroideae</taxon>
        <taxon>Anthemideae</taxon>
        <taxon>Anthemidinae</taxon>
        <taxon>Tanacetum</taxon>
    </lineage>
</organism>
<keyword evidence="2" id="KW-0812">Transmembrane</keyword>
<sequence>MISILFTPRFRRGGVLTDWVSEPLVIEKLVLSHEALMSCGNDRLSRRKFEIVCHGKVRIPLEGDEILVEFRVDLVPGATPVAKSPYRLAPLEMQELSEQLQELQDKAKLRRVRAMSMIIQSSVKNKILATPSETSKVQVLMFRSFERYAAMRTLLWAGKVVIDEISMEDTVDNHDLAGVGDFVEFISFTFGDKEMILVFWLFALIVSNFLVWQTDPIGTVLKFDFLRSTCACKWLLRIIDDEVKVLVGLDEDPFDFYTIEVVVPAKPVAHVNAYPFAS</sequence>
<evidence type="ECO:0000256" key="2">
    <source>
        <dbReference type="SAM" id="Phobius"/>
    </source>
</evidence>
<reference evidence="3" key="1">
    <citation type="journal article" date="2022" name="Int. J. Mol. Sci.">
        <title>Draft Genome of Tanacetum Coccineum: Genomic Comparison of Closely Related Tanacetum-Family Plants.</title>
        <authorList>
            <person name="Yamashiro T."/>
            <person name="Shiraishi A."/>
            <person name="Nakayama K."/>
            <person name="Satake H."/>
        </authorList>
    </citation>
    <scope>NUCLEOTIDE SEQUENCE</scope>
</reference>
<name>A0ABQ5D4J5_9ASTR</name>
<keyword evidence="4" id="KW-1185">Reference proteome</keyword>
<protein>
    <recommendedName>
        <fullName evidence="5">Reverse transcriptase domain-containing protein</fullName>
    </recommendedName>
</protein>
<proteinExistence type="predicted"/>
<evidence type="ECO:0008006" key="5">
    <source>
        <dbReference type="Google" id="ProtNLM"/>
    </source>
</evidence>
<dbReference type="Proteomes" id="UP001151760">
    <property type="component" value="Unassembled WGS sequence"/>
</dbReference>
<dbReference type="EMBL" id="BQNB010014945">
    <property type="protein sequence ID" value="GJT34230.1"/>
    <property type="molecule type" value="Genomic_DNA"/>
</dbReference>
<evidence type="ECO:0000256" key="1">
    <source>
        <dbReference type="SAM" id="Coils"/>
    </source>
</evidence>
<reference evidence="3" key="2">
    <citation type="submission" date="2022-01" db="EMBL/GenBank/DDBJ databases">
        <authorList>
            <person name="Yamashiro T."/>
            <person name="Shiraishi A."/>
            <person name="Satake H."/>
            <person name="Nakayama K."/>
        </authorList>
    </citation>
    <scope>NUCLEOTIDE SEQUENCE</scope>
</reference>
<feature type="transmembrane region" description="Helical" evidence="2">
    <location>
        <begin position="195"/>
        <end position="212"/>
    </location>
</feature>
<accession>A0ABQ5D4J5</accession>
<comment type="caution">
    <text evidence="3">The sequence shown here is derived from an EMBL/GenBank/DDBJ whole genome shotgun (WGS) entry which is preliminary data.</text>
</comment>
<dbReference type="Gene3D" id="3.10.10.10">
    <property type="entry name" value="HIV Type 1 Reverse Transcriptase, subunit A, domain 1"/>
    <property type="match status" value="1"/>
</dbReference>